<evidence type="ECO:0000313" key="2">
    <source>
        <dbReference type="Proteomes" id="UP001148737"/>
    </source>
</evidence>
<protein>
    <submittedName>
        <fullName evidence="1">Uncharacterized protein</fullName>
    </submittedName>
</protein>
<name>A0ACC1QPK9_9HYPO</name>
<comment type="caution">
    <text evidence="1">The sequence shown here is derived from an EMBL/GenBank/DDBJ whole genome shotgun (WGS) entry which is preliminary data.</text>
</comment>
<sequence length="218" mass="21869">MKAVFISIATLAFSAFAAPSVAEGSVAARSAAVAQPEFGVVKREQTAQDLINSITKASDNIKNIGVSVNATLAEVQAGTISKEDGANQTASDVQNLLDEISGIVSEVLAAAHIDVPKPEVQGLLNAVHSLIHNILNIVGTILDVLPVAPLLSGLLQQVVGLLTTLIGALAGVVGGPLIPGLLSIVQSLLGSLTGALLSLLSPVLGPLVAILTGATGSN</sequence>
<reference evidence="1" key="1">
    <citation type="submission" date="2022-07" db="EMBL/GenBank/DDBJ databases">
        <title>Genome Sequence of Lecanicillium saksenae.</title>
        <authorList>
            <person name="Buettner E."/>
        </authorList>
    </citation>
    <scope>NUCLEOTIDE SEQUENCE</scope>
    <source>
        <strain evidence="1">VT-O1</strain>
    </source>
</reference>
<gene>
    <name evidence="1" type="ORF">NLG97_g7510</name>
</gene>
<organism evidence="1 2">
    <name type="scientific">Lecanicillium saksenae</name>
    <dbReference type="NCBI Taxonomy" id="468837"/>
    <lineage>
        <taxon>Eukaryota</taxon>
        <taxon>Fungi</taxon>
        <taxon>Dikarya</taxon>
        <taxon>Ascomycota</taxon>
        <taxon>Pezizomycotina</taxon>
        <taxon>Sordariomycetes</taxon>
        <taxon>Hypocreomycetidae</taxon>
        <taxon>Hypocreales</taxon>
        <taxon>Cordycipitaceae</taxon>
        <taxon>Lecanicillium</taxon>
    </lineage>
</organism>
<evidence type="ECO:0000313" key="1">
    <source>
        <dbReference type="EMBL" id="KAJ3482669.1"/>
    </source>
</evidence>
<accession>A0ACC1QPK9</accession>
<dbReference type="EMBL" id="JANAKD010001158">
    <property type="protein sequence ID" value="KAJ3482669.1"/>
    <property type="molecule type" value="Genomic_DNA"/>
</dbReference>
<keyword evidence="2" id="KW-1185">Reference proteome</keyword>
<proteinExistence type="predicted"/>
<dbReference type="Proteomes" id="UP001148737">
    <property type="component" value="Unassembled WGS sequence"/>
</dbReference>